<gene>
    <name evidence="2" type="ORF">B0I31_104284</name>
</gene>
<protein>
    <submittedName>
        <fullName evidence="2">Uncharacterized protein</fullName>
    </submittedName>
</protein>
<name>A0A2P8IC05_SACCR</name>
<evidence type="ECO:0000313" key="2">
    <source>
        <dbReference type="EMBL" id="PSL55993.1"/>
    </source>
</evidence>
<feature type="transmembrane region" description="Helical" evidence="1">
    <location>
        <begin position="20"/>
        <end position="38"/>
    </location>
</feature>
<keyword evidence="1" id="KW-0812">Transmembrane</keyword>
<feature type="transmembrane region" description="Helical" evidence="1">
    <location>
        <begin position="44"/>
        <end position="62"/>
    </location>
</feature>
<proteinExistence type="predicted"/>
<sequence length="70" mass="7542">MIHPPTSLLLLRGAKAERRLWALLAALFSLVTGVNVILAVSEAAWWQGAVAMLCLVVAVGCARESRRAEN</sequence>
<comment type="caution">
    <text evidence="2">The sequence shown here is derived from an EMBL/GenBank/DDBJ whole genome shotgun (WGS) entry which is preliminary data.</text>
</comment>
<dbReference type="EMBL" id="PYAX01000004">
    <property type="protein sequence ID" value="PSL55993.1"/>
    <property type="molecule type" value="Genomic_DNA"/>
</dbReference>
<dbReference type="Proteomes" id="UP000241118">
    <property type="component" value="Unassembled WGS sequence"/>
</dbReference>
<evidence type="ECO:0000313" key="3">
    <source>
        <dbReference type="Proteomes" id="UP000241118"/>
    </source>
</evidence>
<dbReference type="AlphaFoldDB" id="A0A2P8IC05"/>
<keyword evidence="1" id="KW-1133">Transmembrane helix</keyword>
<accession>A0A2P8IC05</accession>
<reference evidence="2 3" key="1">
    <citation type="submission" date="2018-03" db="EMBL/GenBank/DDBJ databases">
        <title>Genomic Encyclopedia of Type Strains, Phase III (KMG-III): the genomes of soil and plant-associated and newly described type strains.</title>
        <authorList>
            <person name="Whitman W."/>
        </authorList>
    </citation>
    <scope>NUCLEOTIDE SEQUENCE [LARGE SCALE GENOMIC DNA]</scope>
    <source>
        <strain evidence="2 3">CGMCC 4.7097</strain>
    </source>
</reference>
<organism evidence="2 3">
    <name type="scientific">Saccharothrix carnea</name>
    <dbReference type="NCBI Taxonomy" id="1280637"/>
    <lineage>
        <taxon>Bacteria</taxon>
        <taxon>Bacillati</taxon>
        <taxon>Actinomycetota</taxon>
        <taxon>Actinomycetes</taxon>
        <taxon>Pseudonocardiales</taxon>
        <taxon>Pseudonocardiaceae</taxon>
        <taxon>Saccharothrix</taxon>
    </lineage>
</organism>
<dbReference type="OrthoDB" id="3698237at2"/>
<keyword evidence="3" id="KW-1185">Reference proteome</keyword>
<evidence type="ECO:0000256" key="1">
    <source>
        <dbReference type="SAM" id="Phobius"/>
    </source>
</evidence>
<dbReference type="RefSeq" id="WP_106615685.1">
    <property type="nucleotide sequence ID" value="NZ_PYAX01000004.1"/>
</dbReference>
<keyword evidence="1" id="KW-0472">Membrane</keyword>